<comment type="subcellular location">
    <subcellularLocation>
        <location evidence="7">Cell membrane</location>
        <topology evidence="7">Multi-pass membrane protein</topology>
    </subcellularLocation>
    <subcellularLocation>
        <location evidence="1">Membrane</location>
        <topology evidence="1">Multi-pass membrane protein</topology>
    </subcellularLocation>
</comment>
<evidence type="ECO:0000256" key="1">
    <source>
        <dbReference type="ARBA" id="ARBA00004141"/>
    </source>
</evidence>
<evidence type="ECO:0000313" key="10">
    <source>
        <dbReference type="EMBL" id="OHW63033.1"/>
    </source>
</evidence>
<comment type="similarity">
    <text evidence="2 7">Belongs to the glycosyltransferase 4 family. MraY subfamily.</text>
</comment>
<feature type="transmembrane region" description="Helical" evidence="7">
    <location>
        <begin position="198"/>
        <end position="215"/>
    </location>
</feature>
<name>A0A1S1V8U9_9FIRM</name>
<sequence>MDYLKDIVITTGISLVLAMVLGPVVIPMLRRLKVGQSVREDGPETHLKKSGTPTIGGVIMLLALIISMVLTGNTSKVGVLFASTLGFGFIGFVDDFIKVVLKRSLGLRAYQKIIGQVGLAVGMSIYFLNTVGSEVIVPFTGKTVDLGMLFVPFLTVVIVATVNSANLTDGLDGLASSVTAVMLITFMLIAIRFQQNEVAVFAGALAGACIGFLSHNLHPAKVFMGDTGSMALGGGVVAVALSLNLSLLIPIACGLYFAEAISVIVQVVSFKTRGKRVLLMAPLHHHYEKKGWKETEVVMRFFIFTVMLCTVGFLSVI</sequence>
<dbReference type="GO" id="GO:0051992">
    <property type="term" value="F:UDP-N-acetylmuramoyl-L-alanyl-D-glutamyl-meso-2,6-diaminopimelyl-D-alanyl-D-alanine:undecaprenyl-phosphate transferase activity"/>
    <property type="evidence" value="ECO:0007669"/>
    <property type="project" value="RHEA"/>
</dbReference>
<evidence type="ECO:0000256" key="5">
    <source>
        <dbReference type="ARBA" id="ARBA00022989"/>
    </source>
</evidence>
<keyword evidence="7" id="KW-0573">Peptidoglycan synthesis</keyword>
<dbReference type="GO" id="GO:0008360">
    <property type="term" value="P:regulation of cell shape"/>
    <property type="evidence" value="ECO:0007669"/>
    <property type="project" value="UniProtKB-KW"/>
</dbReference>
<evidence type="ECO:0000256" key="6">
    <source>
        <dbReference type="ARBA" id="ARBA00023136"/>
    </source>
</evidence>
<keyword evidence="7" id="KW-0132">Cell division</keyword>
<proteinExistence type="inferred from homology"/>
<keyword evidence="7" id="KW-0961">Cell wall biogenesis/degradation</keyword>
<dbReference type="PANTHER" id="PTHR22926:SF5">
    <property type="entry name" value="PHOSPHO-N-ACETYLMURAMOYL-PENTAPEPTIDE-TRANSFERASE HOMOLOG"/>
    <property type="match status" value="1"/>
</dbReference>
<comment type="pathway">
    <text evidence="7">Cell wall biogenesis; peptidoglycan biosynthesis.</text>
</comment>
<protein>
    <recommendedName>
        <fullName evidence="7 8">Phospho-N-acetylmuramoyl-pentapeptide-transferase</fullName>
        <ecNumber evidence="7 8">2.7.8.13</ecNumber>
    </recommendedName>
    <alternativeName>
        <fullName evidence="7">UDP-MurNAc-pentapeptide phosphotransferase</fullName>
    </alternativeName>
</protein>
<dbReference type="OrthoDB" id="9805475at2"/>
<dbReference type="GO" id="GO:0046872">
    <property type="term" value="F:metal ion binding"/>
    <property type="evidence" value="ECO:0007669"/>
    <property type="project" value="UniProtKB-KW"/>
</dbReference>
<feature type="transmembrane region" description="Helical" evidence="7">
    <location>
        <begin position="50"/>
        <end position="71"/>
    </location>
</feature>
<feature type="transmembrane region" description="Helical" evidence="7">
    <location>
        <begin position="174"/>
        <end position="192"/>
    </location>
</feature>
<organism evidence="10 11">
    <name type="scientific">Andreesenia angusta</name>
    <dbReference type="NCBI Taxonomy" id="39480"/>
    <lineage>
        <taxon>Bacteria</taxon>
        <taxon>Bacillati</taxon>
        <taxon>Bacillota</taxon>
        <taxon>Tissierellia</taxon>
        <taxon>Tissierellales</taxon>
        <taxon>Gottschalkiaceae</taxon>
        <taxon>Andreesenia</taxon>
    </lineage>
</organism>
<comment type="function">
    <text evidence="7">Catalyzes the initial step of the lipid cycle reactions in the biosynthesis of the cell wall peptidoglycan: transfers peptidoglycan precursor phospho-MurNAc-pentapeptide from UDP-MurNAc-pentapeptide onto the lipid carrier undecaprenyl phosphate, yielding undecaprenyl-pyrophosphoryl-MurNAc-pentapeptide, known as lipid I.</text>
</comment>
<dbReference type="RefSeq" id="WP_071061940.1">
    <property type="nucleotide sequence ID" value="NZ_MKIE01000002.1"/>
</dbReference>
<dbReference type="Proteomes" id="UP000180254">
    <property type="component" value="Unassembled WGS sequence"/>
</dbReference>
<reference evidence="10 11" key="1">
    <citation type="submission" date="2016-09" db="EMBL/GenBank/DDBJ databases">
        <title>Genome sequence of Eubacterium angustum.</title>
        <authorList>
            <person name="Poehlein A."/>
            <person name="Daniel R."/>
        </authorList>
    </citation>
    <scope>NUCLEOTIDE SEQUENCE [LARGE SCALE GENOMIC DNA]</scope>
    <source>
        <strain evidence="10 11">DSM 1989</strain>
    </source>
</reference>
<dbReference type="NCBIfam" id="TIGR00445">
    <property type="entry name" value="mraY"/>
    <property type="match status" value="1"/>
</dbReference>
<keyword evidence="7 9" id="KW-0479">Metal-binding</keyword>
<dbReference type="UniPathway" id="UPA00219"/>
<keyword evidence="7" id="KW-1003">Cell membrane</keyword>
<dbReference type="GO" id="GO:0008963">
    <property type="term" value="F:phospho-N-acetylmuramoyl-pentapeptide-transferase activity"/>
    <property type="evidence" value="ECO:0007669"/>
    <property type="project" value="UniProtKB-UniRule"/>
</dbReference>
<evidence type="ECO:0000256" key="8">
    <source>
        <dbReference type="NCBIfam" id="TIGR00445"/>
    </source>
</evidence>
<evidence type="ECO:0000256" key="3">
    <source>
        <dbReference type="ARBA" id="ARBA00022679"/>
    </source>
</evidence>
<feature type="binding site" evidence="9">
    <location>
        <position position="226"/>
    </location>
    <ligand>
        <name>Mg(2+)</name>
        <dbReference type="ChEBI" id="CHEBI:18420"/>
    </ligand>
</feature>
<feature type="binding site" evidence="9">
    <location>
        <position position="166"/>
    </location>
    <ligand>
        <name>Mg(2+)</name>
        <dbReference type="ChEBI" id="CHEBI:18420"/>
    </ligand>
</feature>
<dbReference type="HAMAP" id="MF_00038">
    <property type="entry name" value="MraY"/>
    <property type="match status" value="1"/>
</dbReference>
<comment type="catalytic activity">
    <reaction evidence="7">
        <text>UDP-N-acetyl-alpha-D-muramoyl-L-alanyl-gamma-D-glutamyl-meso-2,6-diaminopimeloyl-D-alanyl-D-alanine + di-trans,octa-cis-undecaprenyl phosphate = di-trans,octa-cis-undecaprenyl diphospho-N-acetyl-alpha-D-muramoyl-L-alanyl-D-glutamyl-meso-2,6-diaminopimeloyl-D-alanyl-D-alanine + UMP</text>
        <dbReference type="Rhea" id="RHEA:28386"/>
        <dbReference type="ChEBI" id="CHEBI:57865"/>
        <dbReference type="ChEBI" id="CHEBI:60392"/>
        <dbReference type="ChEBI" id="CHEBI:61386"/>
        <dbReference type="ChEBI" id="CHEBI:61387"/>
        <dbReference type="EC" id="2.7.8.13"/>
    </reaction>
</comment>
<dbReference type="InterPro" id="IPR003524">
    <property type="entry name" value="PNAcMuramoyl-5peptid_Trfase"/>
</dbReference>
<comment type="cofactor">
    <cofactor evidence="7 9">
        <name>Mg(2+)</name>
        <dbReference type="ChEBI" id="CHEBI:18420"/>
    </cofactor>
</comment>
<gene>
    <name evidence="10" type="primary">mraY_2</name>
    <name evidence="7" type="synonym">mraY</name>
    <name evidence="10" type="ORF">EUAN_08170</name>
</gene>
<feature type="transmembrane region" description="Helical" evidence="7">
    <location>
        <begin position="109"/>
        <end position="128"/>
    </location>
</feature>
<dbReference type="Pfam" id="PF00953">
    <property type="entry name" value="Glycos_transf_4"/>
    <property type="match status" value="1"/>
</dbReference>
<accession>A0A1S1V8U9</accession>
<evidence type="ECO:0000256" key="2">
    <source>
        <dbReference type="ARBA" id="ARBA00005583"/>
    </source>
</evidence>
<feature type="transmembrane region" description="Helical" evidence="7">
    <location>
        <begin position="77"/>
        <end position="97"/>
    </location>
</feature>
<dbReference type="CDD" id="cd06852">
    <property type="entry name" value="GT_MraY"/>
    <property type="match status" value="1"/>
</dbReference>
<dbReference type="InterPro" id="IPR018480">
    <property type="entry name" value="PNAcMuramoyl-5peptid_Trfase_CS"/>
</dbReference>
<dbReference type="EMBL" id="MKIE01000002">
    <property type="protein sequence ID" value="OHW63033.1"/>
    <property type="molecule type" value="Genomic_DNA"/>
</dbReference>
<keyword evidence="4 7" id="KW-0812">Transmembrane</keyword>
<dbReference type="InterPro" id="IPR000715">
    <property type="entry name" value="Glycosyl_transferase_4"/>
</dbReference>
<dbReference type="AlphaFoldDB" id="A0A1S1V8U9"/>
<feature type="transmembrane region" description="Helical" evidence="7">
    <location>
        <begin position="148"/>
        <end position="167"/>
    </location>
</feature>
<dbReference type="GO" id="GO:0051301">
    <property type="term" value="P:cell division"/>
    <property type="evidence" value="ECO:0007669"/>
    <property type="project" value="UniProtKB-KW"/>
</dbReference>
<comment type="caution">
    <text evidence="10">The sequence shown here is derived from an EMBL/GenBank/DDBJ whole genome shotgun (WGS) entry which is preliminary data.</text>
</comment>
<keyword evidence="11" id="KW-1185">Reference proteome</keyword>
<keyword evidence="7 9" id="KW-0460">Magnesium</keyword>
<keyword evidence="7" id="KW-0133">Cell shape</keyword>
<dbReference type="GO" id="GO:0005886">
    <property type="term" value="C:plasma membrane"/>
    <property type="evidence" value="ECO:0007669"/>
    <property type="project" value="UniProtKB-SubCell"/>
</dbReference>
<evidence type="ECO:0000313" key="11">
    <source>
        <dbReference type="Proteomes" id="UP000180254"/>
    </source>
</evidence>
<dbReference type="GO" id="GO:0009252">
    <property type="term" value="P:peptidoglycan biosynthetic process"/>
    <property type="evidence" value="ECO:0007669"/>
    <property type="project" value="UniProtKB-UniRule"/>
</dbReference>
<keyword evidence="5 7" id="KW-1133">Transmembrane helix</keyword>
<dbReference type="GO" id="GO:0071555">
    <property type="term" value="P:cell wall organization"/>
    <property type="evidence" value="ECO:0007669"/>
    <property type="project" value="UniProtKB-KW"/>
</dbReference>
<evidence type="ECO:0000256" key="9">
    <source>
        <dbReference type="PIRSR" id="PIRSR600715-1"/>
    </source>
</evidence>
<evidence type="ECO:0000256" key="7">
    <source>
        <dbReference type="HAMAP-Rule" id="MF_00038"/>
    </source>
</evidence>
<feature type="transmembrane region" description="Helical" evidence="7">
    <location>
        <begin position="297"/>
        <end position="316"/>
    </location>
</feature>
<keyword evidence="7" id="KW-0131">Cell cycle</keyword>
<dbReference type="EC" id="2.7.8.13" evidence="7 8"/>
<feature type="transmembrane region" description="Helical" evidence="7">
    <location>
        <begin position="6"/>
        <end position="29"/>
    </location>
</feature>
<keyword evidence="6 7" id="KW-0472">Membrane</keyword>
<dbReference type="STRING" id="39480.EUAN_08170"/>
<keyword evidence="3 7" id="KW-0808">Transferase</keyword>
<dbReference type="PROSITE" id="PS01348">
    <property type="entry name" value="MRAY_2"/>
    <property type="match status" value="1"/>
</dbReference>
<evidence type="ECO:0000256" key="4">
    <source>
        <dbReference type="ARBA" id="ARBA00022692"/>
    </source>
</evidence>
<dbReference type="PANTHER" id="PTHR22926">
    <property type="entry name" value="PHOSPHO-N-ACETYLMURAMOYL-PENTAPEPTIDE-TRANSFERASE"/>
    <property type="match status" value="1"/>
</dbReference>